<dbReference type="InterPro" id="IPR052028">
    <property type="entry name" value="HipA_Ser/Thr_kinase"/>
</dbReference>
<keyword evidence="3" id="KW-0418">Kinase</keyword>
<accession>A0ABQ2YSF5</accession>
<dbReference type="PANTHER" id="PTHR37419:SF8">
    <property type="entry name" value="TOXIN YJJJ"/>
    <property type="match status" value="1"/>
</dbReference>
<dbReference type="InterPro" id="IPR012893">
    <property type="entry name" value="HipA-like_C"/>
</dbReference>
<evidence type="ECO:0000313" key="5">
    <source>
        <dbReference type="EMBL" id="GGX93875.1"/>
    </source>
</evidence>
<evidence type="ECO:0000256" key="2">
    <source>
        <dbReference type="ARBA" id="ARBA00022679"/>
    </source>
</evidence>
<feature type="domain" description="HipA-like C-terminal" evidence="4">
    <location>
        <begin position="166"/>
        <end position="402"/>
    </location>
</feature>
<name>A0ABQ2YSF5_9GAMM</name>
<evidence type="ECO:0000259" key="4">
    <source>
        <dbReference type="Pfam" id="PF07804"/>
    </source>
</evidence>
<evidence type="ECO:0000256" key="1">
    <source>
        <dbReference type="ARBA" id="ARBA00010164"/>
    </source>
</evidence>
<dbReference type="PIRSF" id="PIRSF028135">
    <property type="entry name" value="UCP028135_HipA-like"/>
    <property type="match status" value="1"/>
</dbReference>
<dbReference type="Pfam" id="PF07804">
    <property type="entry name" value="HipA_C"/>
    <property type="match status" value="1"/>
</dbReference>
<dbReference type="InterPro" id="IPR016869">
    <property type="entry name" value="UCP028135_HipA-like"/>
</dbReference>
<organism evidence="5 6">
    <name type="scientific">Litchfieldella qijiaojingensis</name>
    <dbReference type="NCBI Taxonomy" id="980347"/>
    <lineage>
        <taxon>Bacteria</taxon>
        <taxon>Pseudomonadati</taxon>
        <taxon>Pseudomonadota</taxon>
        <taxon>Gammaproteobacteria</taxon>
        <taxon>Oceanospirillales</taxon>
        <taxon>Halomonadaceae</taxon>
        <taxon>Litchfieldella</taxon>
    </lineage>
</organism>
<reference evidence="6" key="1">
    <citation type="journal article" date="2019" name="Int. J. Syst. Evol. Microbiol.">
        <title>The Global Catalogue of Microorganisms (GCM) 10K type strain sequencing project: providing services to taxonomists for standard genome sequencing and annotation.</title>
        <authorList>
            <consortium name="The Broad Institute Genomics Platform"/>
            <consortium name="The Broad Institute Genome Sequencing Center for Infectious Disease"/>
            <person name="Wu L."/>
            <person name="Ma J."/>
        </authorList>
    </citation>
    <scope>NUCLEOTIDE SEQUENCE [LARGE SCALE GENOMIC DNA]</scope>
    <source>
        <strain evidence="6">KCTC 22228</strain>
    </source>
</reference>
<protein>
    <submittedName>
        <fullName evidence="5">Toxin HipA</fullName>
    </submittedName>
</protein>
<keyword evidence="2" id="KW-0808">Transferase</keyword>
<dbReference type="EMBL" id="BMXS01000010">
    <property type="protein sequence ID" value="GGX93875.1"/>
    <property type="molecule type" value="Genomic_DNA"/>
</dbReference>
<dbReference type="Proteomes" id="UP000653056">
    <property type="component" value="Unassembled WGS sequence"/>
</dbReference>
<sequence length="448" mass="51014">MSLTLQIHHHGQWHNAATLEIPEPERGGNGPVQLGYWQDYALEWLFRDDEHACSLTLPVELMAKHHAVRWFGFLEDIMPSGASRRFWVRHLGLQGLSEAQQDHELLRHGTIAPVGNLRIKEAVPERPVGSRLDSLRFSVAEVVERHSDFLEYAQQMGAASGGATGAGGEAPKLLLRRSLENEVWIDTWQDDPKNLDSHYLVKFPRARRSDDDCDILRAEYHYYQELVALGVDTIHSEGMQLIEGERYPSLWLPRFDVAPRHGRLERYGLESVYALLGQPPGAFLNHFQVIREIADRLVNQYRVVELGETFDREAFVIEWVRRDLLNVAFGNSDNHGRNTALLKRPEGIWLSPVYDFAPMKADPEGVTRSTRWGSPFEEGGHFDWRAIAKELADLVPPERLMEELKSLAVGLLGLHERLKARGVPARILSMPAVGLIYLDDKLRRWGLA</sequence>
<comment type="caution">
    <text evidence="5">The sequence shown here is derived from an EMBL/GenBank/DDBJ whole genome shotgun (WGS) entry which is preliminary data.</text>
</comment>
<keyword evidence="6" id="KW-1185">Reference proteome</keyword>
<dbReference type="PANTHER" id="PTHR37419">
    <property type="entry name" value="SERINE/THREONINE-PROTEIN KINASE TOXIN HIPA"/>
    <property type="match status" value="1"/>
</dbReference>
<gene>
    <name evidence="5" type="ORF">GCM10007160_21660</name>
</gene>
<dbReference type="RefSeq" id="WP_189469045.1">
    <property type="nucleotide sequence ID" value="NZ_BMXS01000010.1"/>
</dbReference>
<comment type="similarity">
    <text evidence="1">Belongs to the HipA Ser/Thr kinase family.</text>
</comment>
<evidence type="ECO:0000256" key="3">
    <source>
        <dbReference type="ARBA" id="ARBA00022777"/>
    </source>
</evidence>
<proteinExistence type="inferred from homology"/>
<evidence type="ECO:0000313" key="6">
    <source>
        <dbReference type="Proteomes" id="UP000653056"/>
    </source>
</evidence>